<protein>
    <submittedName>
        <fullName evidence="1">Uncharacterized protein</fullName>
    </submittedName>
</protein>
<evidence type="ECO:0000313" key="1">
    <source>
        <dbReference type="EMBL" id="MCV3216145.1"/>
    </source>
</evidence>
<gene>
    <name evidence="1" type="ORF">OGM63_21975</name>
</gene>
<reference evidence="1 2" key="1">
    <citation type="submission" date="2022-10" db="EMBL/GenBank/DDBJ databases">
        <title>Identification of biosynthetic pathway for the production of the potent trypsin inhibitor radiosumin.</title>
        <authorList>
            <person name="Fewer D.P."/>
            <person name="Delbaje E."/>
            <person name="Ouyang X."/>
            <person name="Agostino P.D."/>
            <person name="Wahlsten M."/>
            <person name="Jokela J."/>
            <person name="Permi P."/>
            <person name="Haapaniemi E."/>
            <person name="Koistinen H."/>
        </authorList>
    </citation>
    <scope>NUCLEOTIDE SEQUENCE [LARGE SCALE GENOMIC DNA]</scope>
    <source>
        <strain evidence="1 2">NIES-515</strain>
    </source>
</reference>
<dbReference type="EMBL" id="JAOWRF010000316">
    <property type="protein sequence ID" value="MCV3216145.1"/>
    <property type="molecule type" value="Genomic_DNA"/>
</dbReference>
<dbReference type="RefSeq" id="WP_263747789.1">
    <property type="nucleotide sequence ID" value="NZ_JAOWRF010000316.1"/>
</dbReference>
<proteinExistence type="predicted"/>
<name>A0ABT3B4G4_9CYAN</name>
<keyword evidence="2" id="KW-1185">Reference proteome</keyword>
<sequence length="70" mass="8051">MPFQKNHKYRWKPEGEKALDAKPLCFKIDTELKTQLKAIPGWQNKLRDALPELVVKWSSEIGNSSSTNIP</sequence>
<organism evidence="1 2">
    <name type="scientific">Plectonema radiosum NIES-515</name>
    <dbReference type="NCBI Taxonomy" id="2986073"/>
    <lineage>
        <taxon>Bacteria</taxon>
        <taxon>Bacillati</taxon>
        <taxon>Cyanobacteriota</taxon>
        <taxon>Cyanophyceae</taxon>
        <taxon>Oscillatoriophycideae</taxon>
        <taxon>Oscillatoriales</taxon>
        <taxon>Microcoleaceae</taxon>
        <taxon>Plectonema</taxon>
    </lineage>
</organism>
<accession>A0ABT3B4G4</accession>
<dbReference type="Proteomes" id="UP001526143">
    <property type="component" value="Unassembled WGS sequence"/>
</dbReference>
<evidence type="ECO:0000313" key="2">
    <source>
        <dbReference type="Proteomes" id="UP001526143"/>
    </source>
</evidence>
<comment type="caution">
    <text evidence="1">The sequence shown here is derived from an EMBL/GenBank/DDBJ whole genome shotgun (WGS) entry which is preliminary data.</text>
</comment>